<dbReference type="EMBL" id="KI676659">
    <property type="protein sequence ID" value="ETL24830.1"/>
    <property type="molecule type" value="Genomic_DNA"/>
</dbReference>
<name>W2FMY5_PHYNI</name>
<accession>W2FMY5</accession>
<protein>
    <submittedName>
        <fullName evidence="1">Uncharacterized protein</fullName>
    </submittedName>
</protein>
<gene>
    <name evidence="1" type="ORF">L915_21360</name>
    <name evidence="2" type="ORF">L916_21231</name>
</gene>
<reference evidence="1" key="1">
    <citation type="submission" date="2013-11" db="EMBL/GenBank/DDBJ databases">
        <title>The Genome Sequence of Phytophthora parasitica CJ02B3.</title>
        <authorList>
            <consortium name="The Broad Institute Genomics Platform"/>
            <person name="Russ C."/>
            <person name="Tyler B."/>
            <person name="Panabieres F."/>
            <person name="Shan W."/>
            <person name="Tripathy S."/>
            <person name="Grunwald N."/>
            <person name="Machado M."/>
            <person name="Johnson C.S."/>
            <person name="Arredondo F."/>
            <person name="Hong C."/>
            <person name="Coffey M."/>
            <person name="Young S.K."/>
            <person name="Zeng Q."/>
            <person name="Gargeya S."/>
            <person name="Fitzgerald M."/>
            <person name="Abouelleil A."/>
            <person name="Alvarado L."/>
            <person name="Chapman S.B."/>
            <person name="Gainer-Dewar J."/>
            <person name="Goldberg J."/>
            <person name="Griggs A."/>
            <person name="Gujja S."/>
            <person name="Hansen M."/>
            <person name="Howarth C."/>
            <person name="Imamovic A."/>
            <person name="Ireland A."/>
            <person name="Larimer J."/>
            <person name="McCowan C."/>
            <person name="Murphy C."/>
            <person name="Pearson M."/>
            <person name="Poon T.W."/>
            <person name="Priest M."/>
            <person name="Roberts A."/>
            <person name="Saif S."/>
            <person name="Shea T."/>
            <person name="Sykes S."/>
            <person name="Wortman J."/>
            <person name="Nusbaum C."/>
            <person name="Birren B."/>
        </authorList>
    </citation>
    <scope>NUCLEOTIDE SEQUENCE [LARGE SCALE GENOMIC DNA]</scope>
    <source>
        <strain evidence="1">CJ02B3</strain>
    </source>
</reference>
<sequence>TLAVLDMTKHLLALADHYTRHGPRAVSVAQAIKPN</sequence>
<proteinExistence type="predicted"/>
<reference evidence="2" key="2">
    <citation type="submission" date="2013-11" db="EMBL/GenBank/DDBJ databases">
        <title>The Genome Sequence of Phytophthora parasitica CJ05E6.</title>
        <authorList>
            <consortium name="The Broad Institute Genomics Platform"/>
            <person name="Russ C."/>
            <person name="Tyler B."/>
            <person name="Panabieres F."/>
            <person name="Shan W."/>
            <person name="Tripathy S."/>
            <person name="Grunwald N."/>
            <person name="Machado M."/>
            <person name="Johnson C.S."/>
            <person name="Arredondo F."/>
            <person name="Hong C."/>
            <person name="Coffey M."/>
            <person name="Young S.K."/>
            <person name="Zeng Q."/>
            <person name="Gargeya S."/>
            <person name="Fitzgerald M."/>
            <person name="Abouelleil A."/>
            <person name="Alvarado L."/>
            <person name="Chapman S.B."/>
            <person name="Gainer-Dewar J."/>
            <person name="Goldberg J."/>
            <person name="Griggs A."/>
            <person name="Gujja S."/>
            <person name="Hansen M."/>
            <person name="Howarth C."/>
            <person name="Imamovic A."/>
            <person name="Ireland A."/>
            <person name="Larimer J."/>
            <person name="McCowan C."/>
            <person name="Murphy C."/>
            <person name="Pearson M."/>
            <person name="Poon T.W."/>
            <person name="Priest M."/>
            <person name="Roberts A."/>
            <person name="Saif S."/>
            <person name="Shea T."/>
            <person name="Sykes S."/>
            <person name="Wortman J."/>
            <person name="Nusbaum C."/>
            <person name="Birren B."/>
        </authorList>
    </citation>
    <scope>NUCLEOTIDE SEQUENCE [LARGE SCALE GENOMIC DNA]</scope>
    <source>
        <strain evidence="2">CJ05E6</strain>
    </source>
</reference>
<organism evidence="1">
    <name type="scientific">Phytophthora nicotianae</name>
    <name type="common">Potato buckeye rot agent</name>
    <name type="synonym">Phytophthora parasitica</name>
    <dbReference type="NCBI Taxonomy" id="4792"/>
    <lineage>
        <taxon>Eukaryota</taxon>
        <taxon>Sar</taxon>
        <taxon>Stramenopiles</taxon>
        <taxon>Oomycota</taxon>
        <taxon>Peronosporomycetes</taxon>
        <taxon>Peronosporales</taxon>
        <taxon>Peronosporaceae</taxon>
        <taxon>Phytophthora</taxon>
    </lineage>
</organism>
<dbReference type="Proteomes" id="UP000053236">
    <property type="component" value="Unassembled WGS sequence"/>
</dbReference>
<dbReference type="Proteomes" id="UP000053864">
    <property type="component" value="Unassembled WGS sequence"/>
</dbReference>
<evidence type="ECO:0000313" key="2">
    <source>
        <dbReference type="EMBL" id="ETL24830.1"/>
    </source>
</evidence>
<dbReference type="AlphaFoldDB" id="W2FMY5"/>
<feature type="non-terminal residue" evidence="1">
    <location>
        <position position="1"/>
    </location>
</feature>
<dbReference type="EMBL" id="KI689831">
    <property type="protein sequence ID" value="ETK71390.1"/>
    <property type="molecule type" value="Genomic_DNA"/>
</dbReference>
<evidence type="ECO:0000313" key="1">
    <source>
        <dbReference type="EMBL" id="ETK71390.1"/>
    </source>
</evidence>